<dbReference type="RefSeq" id="WP_106529740.1">
    <property type="nucleotide sequence ID" value="NZ_PYAW01000004.1"/>
</dbReference>
<protein>
    <submittedName>
        <fullName evidence="2">CHAT domain-containing protein</fullName>
    </submittedName>
</protein>
<comment type="caution">
    <text evidence="2">The sequence shown here is derived from an EMBL/GenBank/DDBJ whole genome shotgun (WGS) entry which is preliminary data.</text>
</comment>
<evidence type="ECO:0000313" key="2">
    <source>
        <dbReference type="EMBL" id="PSL45402.1"/>
    </source>
</evidence>
<sequence length="284" mass="31956">MSELLEDLQLYLAALPTNTAVSKLYSLLPREIKMIAYNGKLNAIMSEFYNGLISKESYDIALANLKESLYFFLSRLDSDKLKLLSTGLNLQNGSYNILFVESLPTTENRLQLDVEFSRISNIIDRVNKNRFTLERPLMATTYNKLVEQLNQHQPSIVHFSGHGQTTGIILSTADNKAELIPTAAICRLFSLFKEKTSCVLLNGCYTADMAKALSKEIRHVIGMQYPISDGAAINFAETFYTALCHAPEINFNNAYVQGLTRLLVNNEEQVSTPQMWVNETLYTG</sequence>
<dbReference type="InterPro" id="IPR024983">
    <property type="entry name" value="CHAT_dom"/>
</dbReference>
<dbReference type="Proteomes" id="UP000240971">
    <property type="component" value="Unassembled WGS sequence"/>
</dbReference>
<feature type="domain" description="CHAT" evidence="1">
    <location>
        <begin position="137"/>
        <end position="248"/>
    </location>
</feature>
<proteinExistence type="predicted"/>
<dbReference type="OrthoDB" id="149072at2"/>
<reference evidence="2 3" key="1">
    <citation type="submission" date="2018-03" db="EMBL/GenBank/DDBJ databases">
        <title>Genomic Encyclopedia of Archaeal and Bacterial Type Strains, Phase II (KMG-II): from individual species to whole genera.</title>
        <authorList>
            <person name="Goeker M."/>
        </authorList>
    </citation>
    <scope>NUCLEOTIDE SEQUENCE [LARGE SCALE GENOMIC DNA]</scope>
    <source>
        <strain evidence="2 3">DSM 24859</strain>
    </source>
</reference>
<dbReference type="AlphaFoldDB" id="A0A2P8HGQ3"/>
<evidence type="ECO:0000313" key="3">
    <source>
        <dbReference type="Proteomes" id="UP000240971"/>
    </source>
</evidence>
<dbReference type="EMBL" id="PYAW01000004">
    <property type="protein sequence ID" value="PSL45402.1"/>
    <property type="molecule type" value="Genomic_DNA"/>
</dbReference>
<gene>
    <name evidence="2" type="ORF">CLV51_104104</name>
</gene>
<organism evidence="2 3">
    <name type="scientific">Chitinophaga niastensis</name>
    <dbReference type="NCBI Taxonomy" id="536980"/>
    <lineage>
        <taxon>Bacteria</taxon>
        <taxon>Pseudomonadati</taxon>
        <taxon>Bacteroidota</taxon>
        <taxon>Chitinophagia</taxon>
        <taxon>Chitinophagales</taxon>
        <taxon>Chitinophagaceae</taxon>
        <taxon>Chitinophaga</taxon>
    </lineage>
</organism>
<name>A0A2P8HGQ3_CHINA</name>
<dbReference type="Pfam" id="PF12770">
    <property type="entry name" value="CHAT"/>
    <property type="match status" value="1"/>
</dbReference>
<accession>A0A2P8HGQ3</accession>
<evidence type="ECO:0000259" key="1">
    <source>
        <dbReference type="Pfam" id="PF12770"/>
    </source>
</evidence>
<keyword evidence="3" id="KW-1185">Reference proteome</keyword>